<evidence type="ECO:0000256" key="10">
    <source>
        <dbReference type="ARBA" id="ARBA00048968"/>
    </source>
</evidence>
<keyword evidence="4" id="KW-0808">Transferase</keyword>
<evidence type="ECO:0000256" key="6">
    <source>
        <dbReference type="ARBA" id="ARBA00022801"/>
    </source>
</evidence>
<evidence type="ECO:0000256" key="2">
    <source>
        <dbReference type="ARBA" id="ARBA00003215"/>
    </source>
</evidence>
<accession>A0A0R2PFQ6</accession>
<keyword evidence="6" id="KW-0378">Hydrolase</keyword>
<dbReference type="Proteomes" id="UP000053274">
    <property type="component" value="Unassembled WGS sequence"/>
</dbReference>
<dbReference type="NCBIfam" id="TIGR00726">
    <property type="entry name" value="peptidoglycan editing factor PgeF"/>
    <property type="match status" value="1"/>
</dbReference>
<evidence type="ECO:0000256" key="4">
    <source>
        <dbReference type="ARBA" id="ARBA00022679"/>
    </source>
</evidence>
<dbReference type="GO" id="GO:0017061">
    <property type="term" value="F:S-methyl-5-thioadenosine phosphorylase activity"/>
    <property type="evidence" value="ECO:0007669"/>
    <property type="project" value="UniProtKB-EC"/>
</dbReference>
<evidence type="ECO:0000256" key="5">
    <source>
        <dbReference type="ARBA" id="ARBA00022723"/>
    </source>
</evidence>
<dbReference type="PANTHER" id="PTHR30616:SF2">
    <property type="entry name" value="PURINE NUCLEOSIDE PHOSPHORYLASE LACC1"/>
    <property type="match status" value="1"/>
</dbReference>
<keyword evidence="5" id="KW-0479">Metal-binding</keyword>
<sequence length="216" mass="23130">MPHFFTDRRGGSSLGVYESLNLALHVGDDPDLVAANRAHIAPAQFMNQVHGDQIVIIDSVTAETPICDGLITTKPSVPLVVMVADCIPLLLISKEAVGAIHVGRAGLVNQIALKAVRTMRTLGAIDVHAILGPSICGKCYEVPLQLQQEVMQEHPRAFATTRKGTPALDLSAALISELLSVGVSFEASPICTLEDQMYFSHRRQNPTGRFAGVVSL</sequence>
<evidence type="ECO:0000256" key="1">
    <source>
        <dbReference type="ARBA" id="ARBA00000553"/>
    </source>
</evidence>
<evidence type="ECO:0000256" key="9">
    <source>
        <dbReference type="ARBA" id="ARBA00047989"/>
    </source>
</evidence>
<evidence type="ECO:0000256" key="11">
    <source>
        <dbReference type="ARBA" id="ARBA00049893"/>
    </source>
</evidence>
<comment type="catalytic activity">
    <reaction evidence="11">
        <text>S-methyl-5'-thioadenosine + phosphate = 5-(methylsulfanyl)-alpha-D-ribose 1-phosphate + adenine</text>
        <dbReference type="Rhea" id="RHEA:11852"/>
        <dbReference type="ChEBI" id="CHEBI:16708"/>
        <dbReference type="ChEBI" id="CHEBI:17509"/>
        <dbReference type="ChEBI" id="CHEBI:43474"/>
        <dbReference type="ChEBI" id="CHEBI:58533"/>
        <dbReference type="EC" id="2.4.2.28"/>
    </reaction>
    <physiologicalReaction direction="left-to-right" evidence="11">
        <dbReference type="Rhea" id="RHEA:11853"/>
    </physiologicalReaction>
</comment>
<comment type="caution">
    <text evidence="13">The sequence shown here is derived from an EMBL/GenBank/DDBJ whole genome shotgun (WGS) entry which is preliminary data.</text>
</comment>
<dbReference type="GO" id="GO:0016787">
    <property type="term" value="F:hydrolase activity"/>
    <property type="evidence" value="ECO:0007669"/>
    <property type="project" value="UniProtKB-KW"/>
</dbReference>
<dbReference type="InterPro" id="IPR011324">
    <property type="entry name" value="Cytotoxic_necrot_fac-like_cat"/>
</dbReference>
<gene>
    <name evidence="13" type="ORF">ABR54_04400</name>
</gene>
<dbReference type="PANTHER" id="PTHR30616">
    <property type="entry name" value="UNCHARACTERIZED PROTEIN YFIH"/>
    <property type="match status" value="1"/>
</dbReference>
<protein>
    <recommendedName>
        <fullName evidence="12">Purine nucleoside phosphorylase</fullName>
    </recommendedName>
</protein>
<dbReference type="Gene3D" id="3.60.140.10">
    <property type="entry name" value="CNF1/YfiH-like putative cysteine hydrolases"/>
    <property type="match status" value="1"/>
</dbReference>
<dbReference type="SUPFAM" id="SSF64438">
    <property type="entry name" value="CNF1/YfiH-like putative cysteine hydrolases"/>
    <property type="match status" value="1"/>
</dbReference>
<dbReference type="CDD" id="cd16833">
    <property type="entry name" value="YfiH"/>
    <property type="match status" value="1"/>
</dbReference>
<dbReference type="EMBL" id="LIAM01000052">
    <property type="protein sequence ID" value="KRO35826.1"/>
    <property type="molecule type" value="Genomic_DNA"/>
</dbReference>
<evidence type="ECO:0000256" key="7">
    <source>
        <dbReference type="ARBA" id="ARBA00022833"/>
    </source>
</evidence>
<dbReference type="InterPro" id="IPR003730">
    <property type="entry name" value="Cu_polyphenol_OxRdtase"/>
</dbReference>
<evidence type="ECO:0000256" key="12">
    <source>
        <dbReference type="RuleBase" id="RU361274"/>
    </source>
</evidence>
<reference evidence="13 14" key="1">
    <citation type="submission" date="2015-10" db="EMBL/GenBank/DDBJ databases">
        <title>Metagenome-Assembled Genomes uncover a global brackish microbiome.</title>
        <authorList>
            <person name="Hugerth L.W."/>
            <person name="Larsson J."/>
            <person name="Alneberg J."/>
            <person name="Lindh M.V."/>
            <person name="Legrand C."/>
            <person name="Pinhassi J."/>
            <person name="Andersson A.F."/>
        </authorList>
    </citation>
    <scope>NUCLEOTIDE SEQUENCE [LARGE SCALE GENOMIC DNA]</scope>
    <source>
        <strain evidence="13">BACL15 MAG-120619-bin91</strain>
    </source>
</reference>
<evidence type="ECO:0000256" key="8">
    <source>
        <dbReference type="ARBA" id="ARBA00023008"/>
    </source>
</evidence>
<evidence type="ECO:0000256" key="3">
    <source>
        <dbReference type="ARBA" id="ARBA00007353"/>
    </source>
</evidence>
<dbReference type="InterPro" id="IPR038371">
    <property type="entry name" value="Cu_polyphenol_OxRdtase_sf"/>
</dbReference>
<dbReference type="Pfam" id="PF02578">
    <property type="entry name" value="Cu-oxidase_4"/>
    <property type="match status" value="1"/>
</dbReference>
<proteinExistence type="inferred from homology"/>
<keyword evidence="8" id="KW-0186">Copper</keyword>
<comment type="catalytic activity">
    <reaction evidence="1">
        <text>inosine + phosphate = alpha-D-ribose 1-phosphate + hypoxanthine</text>
        <dbReference type="Rhea" id="RHEA:27646"/>
        <dbReference type="ChEBI" id="CHEBI:17368"/>
        <dbReference type="ChEBI" id="CHEBI:17596"/>
        <dbReference type="ChEBI" id="CHEBI:43474"/>
        <dbReference type="ChEBI" id="CHEBI:57720"/>
        <dbReference type="EC" id="2.4.2.1"/>
    </reaction>
    <physiologicalReaction direction="left-to-right" evidence="1">
        <dbReference type="Rhea" id="RHEA:27647"/>
    </physiologicalReaction>
</comment>
<dbReference type="AlphaFoldDB" id="A0A0R2PFQ6"/>
<comment type="catalytic activity">
    <reaction evidence="10">
        <text>adenosine + phosphate = alpha-D-ribose 1-phosphate + adenine</text>
        <dbReference type="Rhea" id="RHEA:27642"/>
        <dbReference type="ChEBI" id="CHEBI:16335"/>
        <dbReference type="ChEBI" id="CHEBI:16708"/>
        <dbReference type="ChEBI" id="CHEBI:43474"/>
        <dbReference type="ChEBI" id="CHEBI:57720"/>
        <dbReference type="EC" id="2.4.2.1"/>
    </reaction>
    <physiologicalReaction direction="left-to-right" evidence="10">
        <dbReference type="Rhea" id="RHEA:27643"/>
    </physiologicalReaction>
</comment>
<comment type="catalytic activity">
    <reaction evidence="9">
        <text>adenosine + H2O + H(+) = inosine + NH4(+)</text>
        <dbReference type="Rhea" id="RHEA:24408"/>
        <dbReference type="ChEBI" id="CHEBI:15377"/>
        <dbReference type="ChEBI" id="CHEBI:15378"/>
        <dbReference type="ChEBI" id="CHEBI:16335"/>
        <dbReference type="ChEBI" id="CHEBI:17596"/>
        <dbReference type="ChEBI" id="CHEBI:28938"/>
        <dbReference type="EC" id="3.5.4.4"/>
    </reaction>
    <physiologicalReaction direction="left-to-right" evidence="9">
        <dbReference type="Rhea" id="RHEA:24409"/>
    </physiologicalReaction>
</comment>
<dbReference type="GO" id="GO:0005507">
    <property type="term" value="F:copper ion binding"/>
    <property type="evidence" value="ECO:0007669"/>
    <property type="project" value="TreeGrafter"/>
</dbReference>
<comment type="similarity">
    <text evidence="3 12">Belongs to the purine nucleoside phosphorylase YfiH/LACC1 family.</text>
</comment>
<keyword evidence="7" id="KW-0862">Zinc</keyword>
<evidence type="ECO:0000313" key="13">
    <source>
        <dbReference type="EMBL" id="KRO35826.1"/>
    </source>
</evidence>
<organism evidence="13 14">
    <name type="scientific">Actinobacteria bacterium BACL15 MAG-120619-bin91</name>
    <dbReference type="NCBI Taxonomy" id="1655562"/>
    <lineage>
        <taxon>Bacteria</taxon>
        <taxon>Bacillati</taxon>
        <taxon>Actinomycetota</taxon>
        <taxon>Actinomycetes</taxon>
        <taxon>Actinomycetes incertae sedis</taxon>
        <taxon>ac1 cluster</taxon>
    </lineage>
</organism>
<name>A0A0R2PFQ6_9ACTN</name>
<comment type="function">
    <text evidence="2">Purine nucleoside enzyme that catalyzes the phosphorolysis of adenosine and inosine nucleosides, yielding D-ribose 1-phosphate and the respective free bases, adenine and hypoxanthine. Also catalyzes the phosphorolysis of S-methyl-5'-thioadenosine into adenine and S-methyl-5-thio-alpha-D-ribose 1-phosphate. Also has adenosine deaminase activity.</text>
</comment>
<evidence type="ECO:0000313" key="14">
    <source>
        <dbReference type="Proteomes" id="UP000053274"/>
    </source>
</evidence>